<protein>
    <submittedName>
        <fullName evidence="2">Vomeronasal type-1 receptor</fullName>
    </submittedName>
</protein>
<dbReference type="Proteomes" id="UP000887576">
    <property type="component" value="Unplaced"/>
</dbReference>
<dbReference type="WBParaSite" id="JU765_v2.g14400.t1">
    <property type="protein sequence ID" value="JU765_v2.g14400.t1"/>
    <property type="gene ID" value="JU765_v2.g14400"/>
</dbReference>
<evidence type="ECO:0000313" key="1">
    <source>
        <dbReference type="Proteomes" id="UP000887576"/>
    </source>
</evidence>
<name>A0AC34QAQ0_9BILA</name>
<sequence length="146" mass="16334">MPSWPSKIETNCRAYGCLGTIAAGQIYTTCRLITSVVNIINGICLYKLVQSKVTNKAISYRSTSLVLRTILMSLIFDSLPHLSSFLLYSIFNINITVYLGPYSLICSVIESFSCSLIYRRAFCKTSDKSSQINPSRTKVRSITPIR</sequence>
<evidence type="ECO:0000313" key="2">
    <source>
        <dbReference type="WBParaSite" id="JU765_v2.g14400.t1"/>
    </source>
</evidence>
<organism evidence="1 2">
    <name type="scientific">Panagrolaimus sp. JU765</name>
    <dbReference type="NCBI Taxonomy" id="591449"/>
    <lineage>
        <taxon>Eukaryota</taxon>
        <taxon>Metazoa</taxon>
        <taxon>Ecdysozoa</taxon>
        <taxon>Nematoda</taxon>
        <taxon>Chromadorea</taxon>
        <taxon>Rhabditida</taxon>
        <taxon>Tylenchina</taxon>
        <taxon>Panagrolaimomorpha</taxon>
        <taxon>Panagrolaimoidea</taxon>
        <taxon>Panagrolaimidae</taxon>
        <taxon>Panagrolaimus</taxon>
    </lineage>
</organism>
<accession>A0AC34QAQ0</accession>
<proteinExistence type="predicted"/>
<reference evidence="2" key="1">
    <citation type="submission" date="2022-11" db="UniProtKB">
        <authorList>
            <consortium name="WormBaseParasite"/>
        </authorList>
    </citation>
    <scope>IDENTIFICATION</scope>
</reference>